<feature type="compositionally biased region" description="Polar residues" evidence="2">
    <location>
        <begin position="739"/>
        <end position="753"/>
    </location>
</feature>
<feature type="region of interest" description="Disordered" evidence="2">
    <location>
        <begin position="29"/>
        <end position="52"/>
    </location>
</feature>
<feature type="region of interest" description="Disordered" evidence="2">
    <location>
        <begin position="477"/>
        <end position="501"/>
    </location>
</feature>
<dbReference type="EMBL" id="WNWS01000062">
    <property type="protein sequence ID" value="KAE9983440.1"/>
    <property type="molecule type" value="Genomic_DNA"/>
</dbReference>
<comment type="caution">
    <text evidence="4">The sequence shown here is derived from an EMBL/GenBank/DDBJ whole genome shotgun (WGS) entry which is preliminary data.</text>
</comment>
<accession>A0A8H3Z2J9</accession>
<name>A0A8H3Z2J9_VENIN</name>
<dbReference type="AlphaFoldDB" id="A0A8H3Z2J9"/>
<dbReference type="Proteomes" id="UP000447873">
    <property type="component" value="Unassembled WGS sequence"/>
</dbReference>
<dbReference type="InterPro" id="IPR007219">
    <property type="entry name" value="XnlR_reg_dom"/>
</dbReference>
<gene>
    <name evidence="4" type="ORF">EG328_009932</name>
</gene>
<proteinExistence type="predicted"/>
<organism evidence="4 5">
    <name type="scientific">Venturia inaequalis</name>
    <name type="common">Apple scab fungus</name>
    <dbReference type="NCBI Taxonomy" id="5025"/>
    <lineage>
        <taxon>Eukaryota</taxon>
        <taxon>Fungi</taxon>
        <taxon>Dikarya</taxon>
        <taxon>Ascomycota</taxon>
        <taxon>Pezizomycotina</taxon>
        <taxon>Dothideomycetes</taxon>
        <taxon>Pleosporomycetidae</taxon>
        <taxon>Venturiales</taxon>
        <taxon>Venturiaceae</taxon>
        <taxon>Venturia</taxon>
    </lineage>
</organism>
<keyword evidence="1" id="KW-0539">Nucleus</keyword>
<feature type="domain" description="Xylanolytic transcriptional activator regulatory" evidence="3">
    <location>
        <begin position="194"/>
        <end position="309"/>
    </location>
</feature>
<feature type="region of interest" description="Disordered" evidence="2">
    <location>
        <begin position="739"/>
        <end position="776"/>
    </location>
</feature>
<sequence>MPYFRYFGPTAIMPGFKQMVVKVHDTRGTTTISSADERRASSPKHMLGPGRSTPMLEAPAPIEPPVYDMSSVPPSPLIVHLCNTFFTHLGCSFPFLQKERFMRDLEEKQVDAILVDAVCALAARYSNDPDLTQKSSMPFGSSIVEIPPPERGQAFAHRAKSSLVDSFPCPSVAVVQAALLLAYDEFGGNRDSGLWMYLGIAIRMAQDLGMQKLEGLRYIGLTGPTPQSLKLTRKRKRENPQPQRRSYDLAFSPENEAEIVELKAIERERVDTFWAVFSLDRYISSGTGRPVTLRDEDIEVAFPPIDEIDPDTGWPLPWPALVRIVHLYGRVTDVLNGIKEVSHVTPDVITRLGIMEKNLTEIYQGLLPKLHFNAVNFQYYASVGQGTNFIMLHFWFHTLIVLLHQPTLLHTFEDEIQQLFPKSRELSISSAKTIADILMFSELVSGKSALGNPFTSQPTYIAACAFLKESASHAITSKPSSRACSPLSEDSNPNRPSMSAPDITAANTAYRKSSSEKPLLKSSLDQQLAAKHSLLASAASQNYQRCYRALQQLESYWAGTKYILTVLDQKAKGVIDPILYTREEMESALEAPNPSPSFTAPGWRRKQTWGMQLGTRIPGSPAPTNEGTHDPPTPVIDPSAIGWSLTGTMNAPKNANLAVLYPTNARDAHTPKRPPATPTHSSMMSNLSPSHAPMIPPFPRQETALLDPPTNLPPNFNTTPQPVDSSRIQDADLLLSLTHSPFNQSSPQQLPNSGNPPPPDHLNVTQQHQQHQSVYLEHAHQHQNILNQATLSQQQQQRQEYQRMQDQGGMNYNNMLIESQDMDLSALGDHMMWLEYIPSEPLGGFYGGGHGV</sequence>
<reference evidence="4 5" key="1">
    <citation type="submission" date="2018-12" db="EMBL/GenBank/DDBJ databases">
        <title>Venturia inaequalis Genome Resource.</title>
        <authorList>
            <person name="Lichtner F.J."/>
        </authorList>
    </citation>
    <scope>NUCLEOTIDE SEQUENCE [LARGE SCALE GENOMIC DNA]</scope>
    <source>
        <strain evidence="4 5">120213</strain>
    </source>
</reference>
<dbReference type="SMART" id="SM00906">
    <property type="entry name" value="Fungal_trans"/>
    <property type="match status" value="1"/>
</dbReference>
<dbReference type="Pfam" id="PF04082">
    <property type="entry name" value="Fungal_trans"/>
    <property type="match status" value="1"/>
</dbReference>
<evidence type="ECO:0000256" key="2">
    <source>
        <dbReference type="SAM" id="MobiDB-lite"/>
    </source>
</evidence>
<feature type="region of interest" description="Disordered" evidence="2">
    <location>
        <begin position="700"/>
        <end position="725"/>
    </location>
</feature>
<dbReference type="PANTHER" id="PTHR47783">
    <property type="entry name" value="ZN(II)2CYS6 TRANSCRIPTION FACTOR (EUROFUNG)-RELATED"/>
    <property type="match status" value="1"/>
</dbReference>
<evidence type="ECO:0000256" key="1">
    <source>
        <dbReference type="ARBA" id="ARBA00023242"/>
    </source>
</evidence>
<dbReference type="PANTHER" id="PTHR47783:SF1">
    <property type="entry name" value="ZN(II)2CYS6 TRANSCRIPTION FACTOR (EUROFUNG)"/>
    <property type="match status" value="1"/>
</dbReference>
<dbReference type="GO" id="GO:0006351">
    <property type="term" value="P:DNA-templated transcription"/>
    <property type="evidence" value="ECO:0007669"/>
    <property type="project" value="InterPro"/>
</dbReference>
<evidence type="ECO:0000313" key="4">
    <source>
        <dbReference type="EMBL" id="KAE9983440.1"/>
    </source>
</evidence>
<feature type="compositionally biased region" description="Polar residues" evidence="2">
    <location>
        <begin position="763"/>
        <end position="773"/>
    </location>
</feature>
<evidence type="ECO:0000259" key="3">
    <source>
        <dbReference type="SMART" id="SM00906"/>
    </source>
</evidence>
<protein>
    <recommendedName>
        <fullName evidence="3">Xylanolytic transcriptional activator regulatory domain-containing protein</fullName>
    </recommendedName>
</protein>
<dbReference type="GO" id="GO:0008270">
    <property type="term" value="F:zinc ion binding"/>
    <property type="evidence" value="ECO:0007669"/>
    <property type="project" value="InterPro"/>
</dbReference>
<dbReference type="CDD" id="cd12148">
    <property type="entry name" value="fungal_TF_MHR"/>
    <property type="match status" value="1"/>
</dbReference>
<dbReference type="GO" id="GO:0003677">
    <property type="term" value="F:DNA binding"/>
    <property type="evidence" value="ECO:0007669"/>
    <property type="project" value="InterPro"/>
</dbReference>
<feature type="compositionally biased region" description="Polar residues" evidence="2">
    <location>
        <begin position="477"/>
        <end position="497"/>
    </location>
</feature>
<feature type="compositionally biased region" description="Low complexity" evidence="2">
    <location>
        <begin position="705"/>
        <end position="722"/>
    </location>
</feature>
<evidence type="ECO:0000313" key="5">
    <source>
        <dbReference type="Proteomes" id="UP000447873"/>
    </source>
</evidence>